<organism evidence="9 10">
    <name type="scientific">Rubripirellula reticaptiva</name>
    <dbReference type="NCBI Taxonomy" id="2528013"/>
    <lineage>
        <taxon>Bacteria</taxon>
        <taxon>Pseudomonadati</taxon>
        <taxon>Planctomycetota</taxon>
        <taxon>Planctomycetia</taxon>
        <taxon>Pirellulales</taxon>
        <taxon>Pirellulaceae</taxon>
        <taxon>Rubripirellula</taxon>
    </lineage>
</organism>
<accession>A0A5C6F481</accession>
<feature type="signal peptide" evidence="7">
    <location>
        <begin position="1"/>
        <end position="24"/>
    </location>
</feature>
<dbReference type="Pfam" id="PF08534">
    <property type="entry name" value="Redoxin"/>
    <property type="match status" value="1"/>
</dbReference>
<feature type="domain" description="Thioredoxin" evidence="8">
    <location>
        <begin position="40"/>
        <end position="194"/>
    </location>
</feature>
<dbReference type="SUPFAM" id="SSF52833">
    <property type="entry name" value="Thioredoxin-like"/>
    <property type="match status" value="1"/>
</dbReference>
<keyword evidence="3" id="KW-0560">Oxidoreductase</keyword>
<dbReference type="GO" id="GO:0045454">
    <property type="term" value="P:cell redox homeostasis"/>
    <property type="evidence" value="ECO:0007669"/>
    <property type="project" value="TreeGrafter"/>
</dbReference>
<evidence type="ECO:0000256" key="5">
    <source>
        <dbReference type="ARBA" id="ARBA00023284"/>
    </source>
</evidence>
<keyword evidence="10" id="KW-1185">Reference proteome</keyword>
<evidence type="ECO:0000313" key="9">
    <source>
        <dbReference type="EMBL" id="TWU55334.1"/>
    </source>
</evidence>
<dbReference type="Gene3D" id="3.40.30.10">
    <property type="entry name" value="Glutaredoxin"/>
    <property type="match status" value="1"/>
</dbReference>
<dbReference type="GO" id="GO:0008379">
    <property type="term" value="F:thioredoxin peroxidase activity"/>
    <property type="evidence" value="ECO:0007669"/>
    <property type="project" value="TreeGrafter"/>
</dbReference>
<dbReference type="InterPro" id="IPR036249">
    <property type="entry name" value="Thioredoxin-like_sf"/>
</dbReference>
<dbReference type="InterPro" id="IPR013766">
    <property type="entry name" value="Thioredoxin_domain"/>
</dbReference>
<evidence type="ECO:0000256" key="4">
    <source>
        <dbReference type="ARBA" id="ARBA00023157"/>
    </source>
</evidence>
<evidence type="ECO:0000313" key="10">
    <source>
        <dbReference type="Proteomes" id="UP000317977"/>
    </source>
</evidence>
<evidence type="ECO:0000259" key="8">
    <source>
        <dbReference type="PROSITE" id="PS51352"/>
    </source>
</evidence>
<dbReference type="GO" id="GO:0005737">
    <property type="term" value="C:cytoplasm"/>
    <property type="evidence" value="ECO:0007669"/>
    <property type="project" value="TreeGrafter"/>
</dbReference>
<keyword evidence="2" id="KW-0049">Antioxidant</keyword>
<comment type="caution">
    <text evidence="9">The sequence shown here is derived from an EMBL/GenBank/DDBJ whole genome shotgun (WGS) entry which is preliminary data.</text>
</comment>
<dbReference type="InterPro" id="IPR050924">
    <property type="entry name" value="Peroxiredoxin_BCP/PrxQ"/>
</dbReference>
<dbReference type="InterPro" id="IPR013740">
    <property type="entry name" value="Redoxin"/>
</dbReference>
<evidence type="ECO:0000256" key="6">
    <source>
        <dbReference type="SAM" id="MobiDB-lite"/>
    </source>
</evidence>
<dbReference type="GO" id="GO:0034599">
    <property type="term" value="P:cellular response to oxidative stress"/>
    <property type="evidence" value="ECO:0007669"/>
    <property type="project" value="TreeGrafter"/>
</dbReference>
<keyword evidence="7" id="KW-0732">Signal</keyword>
<evidence type="ECO:0000256" key="7">
    <source>
        <dbReference type="SAM" id="SignalP"/>
    </source>
</evidence>
<dbReference type="PANTHER" id="PTHR42801:SF4">
    <property type="entry name" value="AHPC_TSA FAMILY PROTEIN"/>
    <property type="match status" value="1"/>
</dbReference>
<dbReference type="EMBL" id="SJPX01000002">
    <property type="protein sequence ID" value="TWU55334.1"/>
    <property type="molecule type" value="Genomic_DNA"/>
</dbReference>
<dbReference type="AlphaFoldDB" id="A0A5C6F481"/>
<sequence precursor="true">MQNRRAVGLFLLLTLAAFTAETNAQGRRPAAPGKEPPHPPKVGQEAPDFELLNTEGKMISLKELTKKTPVVMLVLRGWPGKQCPLCSRQVGEFVSKQSEFDEVQVVMIYPGPAELLTEHAKEFQGSQTFPANYHFVLDPDYKFTNDWGLRWDAPYETAYPSTFVVNEDQKILFGKTVVSHGDRADVATVVAELP</sequence>
<evidence type="ECO:0000256" key="3">
    <source>
        <dbReference type="ARBA" id="ARBA00023002"/>
    </source>
</evidence>
<dbReference type="PROSITE" id="PS51352">
    <property type="entry name" value="THIOREDOXIN_2"/>
    <property type="match status" value="1"/>
</dbReference>
<gene>
    <name evidence="9" type="ORF">Poly59_16310</name>
</gene>
<evidence type="ECO:0000256" key="1">
    <source>
        <dbReference type="ARBA" id="ARBA00022559"/>
    </source>
</evidence>
<feature type="region of interest" description="Disordered" evidence="6">
    <location>
        <begin position="23"/>
        <end position="46"/>
    </location>
</feature>
<keyword evidence="5" id="KW-0676">Redox-active center</keyword>
<evidence type="ECO:0000256" key="2">
    <source>
        <dbReference type="ARBA" id="ARBA00022862"/>
    </source>
</evidence>
<feature type="chain" id="PRO_5022783392" evidence="7">
    <location>
        <begin position="25"/>
        <end position="194"/>
    </location>
</feature>
<proteinExistence type="predicted"/>
<dbReference type="CDD" id="cd02970">
    <property type="entry name" value="PRX_like2"/>
    <property type="match status" value="1"/>
</dbReference>
<dbReference type="Proteomes" id="UP000317977">
    <property type="component" value="Unassembled WGS sequence"/>
</dbReference>
<name>A0A5C6F481_9BACT</name>
<dbReference type="PANTHER" id="PTHR42801">
    <property type="entry name" value="THIOREDOXIN-DEPENDENT PEROXIDE REDUCTASE"/>
    <property type="match status" value="1"/>
</dbReference>
<protein>
    <submittedName>
        <fullName evidence="9">Lipid hydroperoxide peroxidase</fullName>
    </submittedName>
</protein>
<dbReference type="OrthoDB" id="279898at2"/>
<keyword evidence="1 9" id="KW-0575">Peroxidase</keyword>
<reference evidence="9 10" key="1">
    <citation type="submission" date="2019-02" db="EMBL/GenBank/DDBJ databases">
        <title>Deep-cultivation of Planctomycetes and their phenomic and genomic characterization uncovers novel biology.</title>
        <authorList>
            <person name="Wiegand S."/>
            <person name="Jogler M."/>
            <person name="Boedeker C."/>
            <person name="Pinto D."/>
            <person name="Vollmers J."/>
            <person name="Rivas-Marin E."/>
            <person name="Kohn T."/>
            <person name="Peeters S.H."/>
            <person name="Heuer A."/>
            <person name="Rast P."/>
            <person name="Oberbeckmann S."/>
            <person name="Bunk B."/>
            <person name="Jeske O."/>
            <person name="Meyerdierks A."/>
            <person name="Storesund J.E."/>
            <person name="Kallscheuer N."/>
            <person name="Luecker S."/>
            <person name="Lage O.M."/>
            <person name="Pohl T."/>
            <person name="Merkel B.J."/>
            <person name="Hornburger P."/>
            <person name="Mueller R.-W."/>
            <person name="Bruemmer F."/>
            <person name="Labrenz M."/>
            <person name="Spormann A.M."/>
            <person name="Op Den Camp H."/>
            <person name="Overmann J."/>
            <person name="Amann R."/>
            <person name="Jetten M.S.M."/>
            <person name="Mascher T."/>
            <person name="Medema M.H."/>
            <person name="Devos D.P."/>
            <person name="Kaster A.-K."/>
            <person name="Ovreas L."/>
            <person name="Rohde M."/>
            <person name="Galperin M.Y."/>
            <person name="Jogler C."/>
        </authorList>
    </citation>
    <scope>NUCLEOTIDE SEQUENCE [LARGE SCALE GENOMIC DNA]</scope>
    <source>
        <strain evidence="9 10">Poly59</strain>
    </source>
</reference>
<keyword evidence="4" id="KW-1015">Disulfide bond</keyword>
<dbReference type="RefSeq" id="WP_146533543.1">
    <property type="nucleotide sequence ID" value="NZ_SJPX01000002.1"/>
</dbReference>